<comment type="caution">
    <text evidence="1">The sequence shown here is derived from an EMBL/GenBank/DDBJ whole genome shotgun (WGS) entry which is preliminary data.</text>
</comment>
<proteinExistence type="predicted"/>
<sequence>IFRERLKNDYGDRFSPEKLIAVLNTQKRFNDIEKIYKDRVNNNPRDY</sequence>
<accession>X1EA27</accession>
<reference evidence="1" key="1">
    <citation type="journal article" date="2014" name="Front. Microbiol.">
        <title>High frequency of phylogenetically diverse reductive dehalogenase-homologous genes in deep subseafloor sedimentary metagenomes.</title>
        <authorList>
            <person name="Kawai M."/>
            <person name="Futagami T."/>
            <person name="Toyoda A."/>
            <person name="Takaki Y."/>
            <person name="Nishi S."/>
            <person name="Hori S."/>
            <person name="Arai W."/>
            <person name="Tsubouchi T."/>
            <person name="Morono Y."/>
            <person name="Uchiyama I."/>
            <person name="Ito T."/>
            <person name="Fujiyama A."/>
            <person name="Inagaki F."/>
            <person name="Takami H."/>
        </authorList>
    </citation>
    <scope>NUCLEOTIDE SEQUENCE</scope>
    <source>
        <strain evidence="1">Expedition CK06-06</strain>
    </source>
</reference>
<feature type="non-terminal residue" evidence="1">
    <location>
        <position position="1"/>
    </location>
</feature>
<feature type="non-terminal residue" evidence="1">
    <location>
        <position position="47"/>
    </location>
</feature>
<evidence type="ECO:0000313" key="1">
    <source>
        <dbReference type="EMBL" id="GAH30131.1"/>
    </source>
</evidence>
<gene>
    <name evidence="1" type="ORF">S01H4_67098</name>
</gene>
<dbReference type="EMBL" id="BART01041972">
    <property type="protein sequence ID" value="GAH30131.1"/>
    <property type="molecule type" value="Genomic_DNA"/>
</dbReference>
<name>X1EA27_9ZZZZ</name>
<protein>
    <submittedName>
        <fullName evidence="1">Uncharacterized protein</fullName>
    </submittedName>
</protein>
<organism evidence="1">
    <name type="scientific">marine sediment metagenome</name>
    <dbReference type="NCBI Taxonomy" id="412755"/>
    <lineage>
        <taxon>unclassified sequences</taxon>
        <taxon>metagenomes</taxon>
        <taxon>ecological metagenomes</taxon>
    </lineage>
</organism>
<dbReference type="AlphaFoldDB" id="X1EA27"/>